<sequence length="185" mass="20754">MWVAQIPKPRVPLASLHRLLFAYFPDHPANAPRPFLFRIEHDSLILGSTLKPSCAAKHVQPQAGMTYQFDAIVKPMNGGGRNPIDGNARRRDWVARNLRGAQIGYCEVYDLPDLRTRKSDGRRIVVPVCRVVGALTVTDADEFIRFLRRGGPGTAKAYGCGMWVLPELMEVSVGRHHPFERRAGR</sequence>
<dbReference type="AlphaFoldDB" id="A0AA46DCP5"/>
<comment type="caution">
    <text evidence="1">The sequence shown here is derived from an EMBL/GenBank/DDBJ whole genome shotgun (WGS) entry which is preliminary data.</text>
</comment>
<evidence type="ECO:0000313" key="1">
    <source>
        <dbReference type="EMBL" id="TCP06604.1"/>
    </source>
</evidence>
<dbReference type="EMBL" id="SLXF01000006">
    <property type="protein sequence ID" value="TCP06604.1"/>
    <property type="molecule type" value="Genomic_DNA"/>
</dbReference>
<proteinExistence type="predicted"/>
<name>A0AA46DCP5_9BURK</name>
<dbReference type="SMART" id="SM01101">
    <property type="entry name" value="CRISPR_assoc"/>
    <property type="match status" value="1"/>
</dbReference>
<dbReference type="InterPro" id="IPR010179">
    <property type="entry name" value="CRISPR-assoc_prot_Cse3"/>
</dbReference>
<dbReference type="Pfam" id="PF08798">
    <property type="entry name" value="CRISPR_assoc"/>
    <property type="match status" value="1"/>
</dbReference>
<evidence type="ECO:0000313" key="2">
    <source>
        <dbReference type="Proteomes" id="UP000294772"/>
    </source>
</evidence>
<gene>
    <name evidence="1" type="ORF">EV676_10687</name>
</gene>
<dbReference type="Proteomes" id="UP000294772">
    <property type="component" value="Unassembled WGS sequence"/>
</dbReference>
<accession>A0AA46DCP5</accession>
<organism evidence="1 2">
    <name type="scientific">Caldimonas thermodepolymerans</name>
    <dbReference type="NCBI Taxonomy" id="215580"/>
    <lineage>
        <taxon>Bacteria</taxon>
        <taxon>Pseudomonadati</taxon>
        <taxon>Pseudomonadota</taxon>
        <taxon>Betaproteobacteria</taxon>
        <taxon>Burkholderiales</taxon>
        <taxon>Sphaerotilaceae</taxon>
        <taxon>Caldimonas</taxon>
    </lineage>
</organism>
<dbReference type="RefSeq" id="WP_132765447.1">
    <property type="nucleotide sequence ID" value="NZ_CP110416.1"/>
</dbReference>
<dbReference type="SUPFAM" id="SSF117987">
    <property type="entry name" value="CRISPR-associated protein"/>
    <property type="match status" value="2"/>
</dbReference>
<dbReference type="Gene3D" id="3.30.70.1210">
    <property type="entry name" value="Crispr-associated protein, domain 2"/>
    <property type="match status" value="1"/>
</dbReference>
<protein>
    <submittedName>
        <fullName evidence="1">CRISPR-associated protein Cse3 family</fullName>
    </submittedName>
</protein>
<reference evidence="1 2" key="1">
    <citation type="submission" date="2019-03" db="EMBL/GenBank/DDBJ databases">
        <title>Genomic Encyclopedia of Type Strains, Phase IV (KMG-IV): sequencing the most valuable type-strain genomes for metagenomic binning, comparative biology and taxonomic classification.</title>
        <authorList>
            <person name="Goeker M."/>
        </authorList>
    </citation>
    <scope>NUCLEOTIDE SEQUENCE [LARGE SCALE GENOMIC DNA]</scope>
    <source>
        <strain evidence="1 2">DSM 15264</strain>
    </source>
</reference>